<dbReference type="Pfam" id="PF01765">
    <property type="entry name" value="RRF"/>
    <property type="match status" value="1"/>
</dbReference>
<dbReference type="Proteomes" id="UP000886812">
    <property type="component" value="Unassembled WGS sequence"/>
</dbReference>
<reference evidence="9" key="2">
    <citation type="journal article" date="2021" name="PeerJ">
        <title>Extensive microbial diversity within the chicken gut microbiome revealed by metagenomics and culture.</title>
        <authorList>
            <person name="Gilroy R."/>
            <person name="Ravi A."/>
            <person name="Getino M."/>
            <person name="Pursley I."/>
            <person name="Horton D.L."/>
            <person name="Alikhan N.F."/>
            <person name="Baker D."/>
            <person name="Gharbi K."/>
            <person name="Hall N."/>
            <person name="Watson M."/>
            <person name="Adriaenssens E.M."/>
            <person name="Foster-Nyarko E."/>
            <person name="Jarju S."/>
            <person name="Secka A."/>
            <person name="Antonio M."/>
            <person name="Oren A."/>
            <person name="Chaudhuri R.R."/>
            <person name="La Ragione R."/>
            <person name="Hildebrand F."/>
            <person name="Pallen M.J."/>
        </authorList>
    </citation>
    <scope>NUCLEOTIDE SEQUENCE</scope>
    <source>
        <strain evidence="9">10669</strain>
    </source>
</reference>
<organism evidence="9 10">
    <name type="scientific">Candidatus Spyradosoma merdigallinarum</name>
    <dbReference type="NCBI Taxonomy" id="2840950"/>
    <lineage>
        <taxon>Bacteria</taxon>
        <taxon>Pseudomonadati</taxon>
        <taxon>Verrucomicrobiota</taxon>
        <taxon>Opitutia</taxon>
        <taxon>Opitutia incertae sedis</taxon>
        <taxon>Candidatus Spyradosoma</taxon>
    </lineage>
</organism>
<feature type="coiled-coil region" evidence="7">
    <location>
        <begin position="139"/>
        <end position="166"/>
    </location>
</feature>
<keyword evidence="4 6" id="KW-0648">Protein biosynthesis</keyword>
<dbReference type="SUPFAM" id="SSF55194">
    <property type="entry name" value="Ribosome recycling factor, RRF"/>
    <property type="match status" value="1"/>
</dbReference>
<gene>
    <name evidence="6 9" type="primary">frr</name>
    <name evidence="9" type="ORF">IAC75_06790</name>
</gene>
<keyword evidence="3 6" id="KW-0963">Cytoplasm</keyword>
<dbReference type="FunFam" id="1.10.132.20:FF:000001">
    <property type="entry name" value="Ribosome-recycling factor"/>
    <property type="match status" value="1"/>
</dbReference>
<evidence type="ECO:0000256" key="3">
    <source>
        <dbReference type="ARBA" id="ARBA00022490"/>
    </source>
</evidence>
<evidence type="ECO:0000259" key="8">
    <source>
        <dbReference type="Pfam" id="PF01765"/>
    </source>
</evidence>
<proteinExistence type="inferred from homology"/>
<evidence type="ECO:0000256" key="5">
    <source>
        <dbReference type="ARBA" id="ARBA00025050"/>
    </source>
</evidence>
<evidence type="ECO:0000256" key="4">
    <source>
        <dbReference type="ARBA" id="ARBA00022917"/>
    </source>
</evidence>
<dbReference type="GO" id="GO:0043023">
    <property type="term" value="F:ribosomal large subunit binding"/>
    <property type="evidence" value="ECO:0007669"/>
    <property type="project" value="TreeGrafter"/>
</dbReference>
<dbReference type="Gene3D" id="3.30.1360.40">
    <property type="match status" value="1"/>
</dbReference>
<sequence length="185" mass="20355">MLSKIKQDAESAMKKALEHTIKEFSTIHTGKAAPSMVESIQVEAYGSMMRLKDTASVSTPDARTIVITPFDKSIIKEIEKAILGANVGLTPANMGSFVRCSVPELSGERRAELVKVANRYAEAGRVGVRNCRRDALELVKKVNKDKAASEDDCKRTEKDIQTLTDKYIAEVDKALKAKEADLQKI</sequence>
<protein>
    <recommendedName>
        <fullName evidence="6">Ribosome-recycling factor</fullName>
        <shortName evidence="6">RRF</shortName>
    </recommendedName>
    <alternativeName>
        <fullName evidence="6">Ribosome-releasing factor</fullName>
    </alternativeName>
</protein>
<dbReference type="PANTHER" id="PTHR20982">
    <property type="entry name" value="RIBOSOME RECYCLING FACTOR"/>
    <property type="match status" value="1"/>
</dbReference>
<evidence type="ECO:0000256" key="1">
    <source>
        <dbReference type="ARBA" id="ARBA00004496"/>
    </source>
</evidence>
<dbReference type="GO" id="GO:0005737">
    <property type="term" value="C:cytoplasm"/>
    <property type="evidence" value="ECO:0007669"/>
    <property type="project" value="UniProtKB-SubCell"/>
</dbReference>
<dbReference type="FunFam" id="3.30.1360.40:FF:000001">
    <property type="entry name" value="Ribosome-recycling factor"/>
    <property type="match status" value="1"/>
</dbReference>
<dbReference type="InterPro" id="IPR036191">
    <property type="entry name" value="RRF_sf"/>
</dbReference>
<dbReference type="Gene3D" id="1.10.132.20">
    <property type="entry name" value="Ribosome-recycling factor"/>
    <property type="match status" value="1"/>
</dbReference>
<comment type="function">
    <text evidence="5 6">Responsible for the release of ribosomes from messenger RNA at the termination of protein biosynthesis. May increase the efficiency of translation by recycling ribosomes from one round of translation to another.</text>
</comment>
<accession>A0A9D1NLI5</accession>
<evidence type="ECO:0000256" key="7">
    <source>
        <dbReference type="SAM" id="Coils"/>
    </source>
</evidence>
<dbReference type="GO" id="GO:0006415">
    <property type="term" value="P:translational termination"/>
    <property type="evidence" value="ECO:0007669"/>
    <property type="project" value="UniProtKB-UniRule"/>
</dbReference>
<evidence type="ECO:0000313" key="10">
    <source>
        <dbReference type="Proteomes" id="UP000886812"/>
    </source>
</evidence>
<dbReference type="NCBIfam" id="TIGR00496">
    <property type="entry name" value="frr"/>
    <property type="match status" value="1"/>
</dbReference>
<evidence type="ECO:0000313" key="9">
    <source>
        <dbReference type="EMBL" id="HIV04831.1"/>
    </source>
</evidence>
<feature type="domain" description="Ribosome recycling factor" evidence="8">
    <location>
        <begin position="22"/>
        <end position="182"/>
    </location>
</feature>
<reference evidence="9" key="1">
    <citation type="submission" date="2020-10" db="EMBL/GenBank/DDBJ databases">
        <authorList>
            <person name="Gilroy R."/>
        </authorList>
    </citation>
    <scope>NUCLEOTIDE SEQUENCE</scope>
    <source>
        <strain evidence="9">10669</strain>
    </source>
</reference>
<comment type="subcellular location">
    <subcellularLocation>
        <location evidence="1 6">Cytoplasm</location>
    </subcellularLocation>
</comment>
<dbReference type="HAMAP" id="MF_00040">
    <property type="entry name" value="RRF"/>
    <property type="match status" value="1"/>
</dbReference>
<dbReference type="PANTHER" id="PTHR20982:SF3">
    <property type="entry name" value="MITOCHONDRIAL RIBOSOME RECYCLING FACTOR PSEUDO 1"/>
    <property type="match status" value="1"/>
</dbReference>
<dbReference type="EMBL" id="DVOG01000181">
    <property type="protein sequence ID" value="HIV04831.1"/>
    <property type="molecule type" value="Genomic_DNA"/>
</dbReference>
<comment type="similarity">
    <text evidence="2 6">Belongs to the RRF family.</text>
</comment>
<dbReference type="InterPro" id="IPR023584">
    <property type="entry name" value="Ribosome_recyc_fac_dom"/>
</dbReference>
<evidence type="ECO:0000256" key="6">
    <source>
        <dbReference type="HAMAP-Rule" id="MF_00040"/>
    </source>
</evidence>
<comment type="caution">
    <text evidence="9">The sequence shown here is derived from an EMBL/GenBank/DDBJ whole genome shotgun (WGS) entry which is preliminary data.</text>
</comment>
<dbReference type="AlphaFoldDB" id="A0A9D1NLI5"/>
<dbReference type="InterPro" id="IPR002661">
    <property type="entry name" value="Ribosome_recyc_fac"/>
</dbReference>
<evidence type="ECO:0000256" key="2">
    <source>
        <dbReference type="ARBA" id="ARBA00005912"/>
    </source>
</evidence>
<dbReference type="CDD" id="cd00520">
    <property type="entry name" value="RRF"/>
    <property type="match status" value="1"/>
</dbReference>
<keyword evidence="7" id="KW-0175">Coiled coil</keyword>
<name>A0A9D1NLI5_9BACT</name>